<accession>A0A1G8ZM41</accession>
<sequence>MTFYIYQYREDEFLEVLKPLKQLIMCHEIDTHIEIPKENKKYYLMLSVCKK</sequence>
<evidence type="ECO:0000313" key="1">
    <source>
        <dbReference type="EMBL" id="SDK16156.1"/>
    </source>
</evidence>
<dbReference type="AlphaFoldDB" id="A0A1G8ZM41"/>
<protein>
    <submittedName>
        <fullName evidence="1">Uncharacterized protein</fullName>
    </submittedName>
</protein>
<gene>
    <name evidence="1" type="ORF">SAMN05660472_00905</name>
</gene>
<keyword evidence="2" id="KW-1185">Reference proteome</keyword>
<dbReference type="EMBL" id="FNFP01000001">
    <property type="protein sequence ID" value="SDK16156.1"/>
    <property type="molecule type" value="Genomic_DNA"/>
</dbReference>
<dbReference type="Proteomes" id="UP000198718">
    <property type="component" value="Unassembled WGS sequence"/>
</dbReference>
<dbReference type="RefSeq" id="WP_176762051.1">
    <property type="nucleotide sequence ID" value="NZ_FNFP01000001.1"/>
</dbReference>
<name>A0A1G8ZM41_9FIRM</name>
<reference evidence="1 2" key="1">
    <citation type="submission" date="2016-10" db="EMBL/GenBank/DDBJ databases">
        <authorList>
            <person name="de Groot N.N."/>
        </authorList>
    </citation>
    <scope>NUCLEOTIDE SEQUENCE [LARGE SCALE GENOMIC DNA]</scope>
    <source>
        <strain evidence="1 2">DSM 18346</strain>
    </source>
</reference>
<dbReference type="STRING" id="393762.SAMN05660472_00905"/>
<organism evidence="1 2">
    <name type="scientific">Natronincola ferrireducens</name>
    <dbReference type="NCBI Taxonomy" id="393762"/>
    <lineage>
        <taxon>Bacteria</taxon>
        <taxon>Bacillati</taxon>
        <taxon>Bacillota</taxon>
        <taxon>Clostridia</taxon>
        <taxon>Peptostreptococcales</taxon>
        <taxon>Natronincolaceae</taxon>
        <taxon>Natronincola</taxon>
    </lineage>
</organism>
<proteinExistence type="predicted"/>
<evidence type="ECO:0000313" key="2">
    <source>
        <dbReference type="Proteomes" id="UP000198718"/>
    </source>
</evidence>